<evidence type="ECO:0000313" key="2">
    <source>
        <dbReference type="EMBL" id="QXT38549.1"/>
    </source>
</evidence>
<dbReference type="Proteomes" id="UP000825009">
    <property type="component" value="Chromosome"/>
</dbReference>
<dbReference type="EMBL" id="CP079194">
    <property type="protein sequence ID" value="QXT38549.1"/>
    <property type="molecule type" value="Genomic_DNA"/>
</dbReference>
<evidence type="ECO:0000313" key="3">
    <source>
        <dbReference type="Proteomes" id="UP000825009"/>
    </source>
</evidence>
<name>A0A8F6TVB2_9RHOB</name>
<keyword evidence="3" id="KW-1185">Reference proteome</keyword>
<dbReference type="AlphaFoldDB" id="A0A8F6TVB2"/>
<reference evidence="2 3" key="1">
    <citation type="submission" date="2021-07" db="EMBL/GenBank/DDBJ databases">
        <title>A novel Jannaschia species isolated from marine dinoflagellate Ceratoperidinium margalefii.</title>
        <authorList>
            <person name="Jiang Y."/>
            <person name="Li Z."/>
        </authorList>
    </citation>
    <scope>NUCLEOTIDE SEQUENCE [LARGE SCALE GENOMIC DNA]</scope>
    <source>
        <strain evidence="2 3">J12C1-MA-4</strain>
    </source>
</reference>
<feature type="domain" description="Amidase" evidence="1">
    <location>
        <begin position="25"/>
        <end position="436"/>
    </location>
</feature>
<protein>
    <submittedName>
        <fullName evidence="2">Amidase</fullName>
        <ecNumber evidence="2">3.5.1.4</ecNumber>
    </submittedName>
</protein>
<dbReference type="PANTHER" id="PTHR11895:SF76">
    <property type="entry name" value="INDOLEACETAMIDE HYDROLASE"/>
    <property type="match status" value="1"/>
</dbReference>
<dbReference type="EC" id="3.5.1.4" evidence="2"/>
<accession>A0A8F6TVB2</accession>
<dbReference type="InterPro" id="IPR000120">
    <property type="entry name" value="Amidase"/>
</dbReference>
<keyword evidence="2" id="KW-0378">Hydrolase</keyword>
<dbReference type="KEGG" id="gce:KYE46_11440"/>
<evidence type="ECO:0000259" key="1">
    <source>
        <dbReference type="Pfam" id="PF01425"/>
    </source>
</evidence>
<organism evidence="2 3">
    <name type="scientific">Gymnodinialimonas ceratoperidinii</name>
    <dbReference type="NCBI Taxonomy" id="2856823"/>
    <lineage>
        <taxon>Bacteria</taxon>
        <taxon>Pseudomonadati</taxon>
        <taxon>Pseudomonadota</taxon>
        <taxon>Alphaproteobacteria</taxon>
        <taxon>Rhodobacterales</taxon>
        <taxon>Paracoccaceae</taxon>
        <taxon>Gymnodinialimonas</taxon>
    </lineage>
</organism>
<dbReference type="PANTHER" id="PTHR11895">
    <property type="entry name" value="TRANSAMIDASE"/>
    <property type="match status" value="1"/>
</dbReference>
<dbReference type="NCBIfam" id="NF005686">
    <property type="entry name" value="PRK07486.1"/>
    <property type="match status" value="1"/>
</dbReference>
<dbReference type="RefSeq" id="WP_219000745.1">
    <property type="nucleotide sequence ID" value="NZ_CP079194.1"/>
</dbReference>
<dbReference type="Pfam" id="PF01425">
    <property type="entry name" value="Amidase"/>
    <property type="match status" value="1"/>
</dbReference>
<dbReference type="GO" id="GO:0004040">
    <property type="term" value="F:amidase activity"/>
    <property type="evidence" value="ECO:0007669"/>
    <property type="project" value="UniProtKB-EC"/>
</dbReference>
<proteinExistence type="predicted"/>
<sequence>MGELWRLGARELSRKIATREISCVEVMRATLARIDAVNGAVNAIVSLRDREALMGEARVADAVGGSGWLHGIPVAVKDLVAVRGVRSTWGSRLLADNVPEVDDGLVRALRGAGAIVIGKTNVPEYGFGSHSSNAVFGVTRNPFDLTRTAGGSSGGAGAALATGMVSIADGSDMMGSLRNPASWNDVYGFRPTVGLVPGEPRDNVLLHRLATLGPMGRSVGDMRALLETMAGREIADVPAPEAPRIAWLGDWGGAYGMDEGLLEAGQATLERAAAMGWRIEAVAPPMRAEDLWESWTTLRSFVVAQELGRYWRDPKTRALLNAQAIWEIEQGLALSGDRVERAGAIRRDWLAALDGLFSRYDAIMLPAAQMWPFPAEWDWPRALAGQATDTYHRWMECVVPASLAGLPAMALPAGYGPGGLPHGLQLIGPAGLDAKLFAMGAQWEEMVGPRVVRDPA</sequence>
<gene>
    <name evidence="2" type="ORF">KYE46_11440</name>
</gene>
<dbReference type="InterPro" id="IPR023631">
    <property type="entry name" value="Amidase_dom"/>
</dbReference>